<name>A0A2P2Q9K5_RHIMU</name>
<proteinExistence type="predicted"/>
<sequence>MDRVGQLLQVSNQNRKQLVALWDSSIMENVVHDCPSRCFKQLNHHPRWQLRSIPACFPNTPSRVEPGACTSAPFFTRKIGSLTGRTHVRCCCVLGMKVT</sequence>
<organism evidence="1">
    <name type="scientific">Rhizophora mucronata</name>
    <name type="common">Asiatic mangrove</name>
    <dbReference type="NCBI Taxonomy" id="61149"/>
    <lineage>
        <taxon>Eukaryota</taxon>
        <taxon>Viridiplantae</taxon>
        <taxon>Streptophyta</taxon>
        <taxon>Embryophyta</taxon>
        <taxon>Tracheophyta</taxon>
        <taxon>Spermatophyta</taxon>
        <taxon>Magnoliopsida</taxon>
        <taxon>eudicotyledons</taxon>
        <taxon>Gunneridae</taxon>
        <taxon>Pentapetalae</taxon>
        <taxon>rosids</taxon>
        <taxon>fabids</taxon>
        <taxon>Malpighiales</taxon>
        <taxon>Rhizophoraceae</taxon>
        <taxon>Rhizophora</taxon>
    </lineage>
</organism>
<evidence type="ECO:0000313" key="1">
    <source>
        <dbReference type="EMBL" id="MBX63660.1"/>
    </source>
</evidence>
<reference evidence="1" key="1">
    <citation type="submission" date="2018-02" db="EMBL/GenBank/DDBJ databases">
        <title>Rhizophora mucronata_Transcriptome.</title>
        <authorList>
            <person name="Meera S.P."/>
            <person name="Sreeshan A."/>
            <person name="Augustine A."/>
        </authorList>
    </citation>
    <scope>NUCLEOTIDE SEQUENCE</scope>
    <source>
        <tissue evidence="1">Leaf</tissue>
    </source>
</reference>
<dbReference type="AlphaFoldDB" id="A0A2P2Q9K5"/>
<protein>
    <submittedName>
        <fullName evidence="1">Uncharacterized protein</fullName>
    </submittedName>
</protein>
<accession>A0A2P2Q9K5</accession>
<dbReference type="EMBL" id="GGEC01083176">
    <property type="protein sequence ID" value="MBX63660.1"/>
    <property type="molecule type" value="Transcribed_RNA"/>
</dbReference>